<evidence type="ECO:0000313" key="5">
    <source>
        <dbReference type="EMBL" id="MDK6274697.1"/>
    </source>
</evidence>
<dbReference type="GO" id="GO:0003677">
    <property type="term" value="F:DNA binding"/>
    <property type="evidence" value="ECO:0007669"/>
    <property type="project" value="UniProtKB-KW"/>
</dbReference>
<dbReference type="PANTHER" id="PTHR43537">
    <property type="entry name" value="TRANSCRIPTIONAL REGULATOR, GNTR FAMILY"/>
    <property type="match status" value="1"/>
</dbReference>
<evidence type="ECO:0000313" key="6">
    <source>
        <dbReference type="Proteomes" id="UP001240483"/>
    </source>
</evidence>
<reference evidence="5" key="1">
    <citation type="submission" date="2023-05" db="EMBL/GenBank/DDBJ databases">
        <title>Cataloging the Phylogenetic Diversity of Human Bladder Bacteria.</title>
        <authorList>
            <person name="Du J."/>
        </authorList>
    </citation>
    <scope>NUCLEOTIDE SEQUENCE</scope>
    <source>
        <strain evidence="5">UMB9978</strain>
    </source>
</reference>
<dbReference type="SUPFAM" id="SSF46785">
    <property type="entry name" value="Winged helix' DNA-binding domain"/>
    <property type="match status" value="1"/>
</dbReference>
<dbReference type="InterPro" id="IPR011711">
    <property type="entry name" value="GntR_C"/>
</dbReference>
<protein>
    <submittedName>
        <fullName evidence="5">GntR family transcriptional regulator</fullName>
    </submittedName>
</protein>
<evidence type="ECO:0000259" key="4">
    <source>
        <dbReference type="PROSITE" id="PS50949"/>
    </source>
</evidence>
<dbReference type="InterPro" id="IPR036390">
    <property type="entry name" value="WH_DNA-bd_sf"/>
</dbReference>
<accession>A0AAP4C6H5</accession>
<dbReference type="PROSITE" id="PS50949">
    <property type="entry name" value="HTH_GNTR"/>
    <property type="match status" value="1"/>
</dbReference>
<dbReference type="Pfam" id="PF07729">
    <property type="entry name" value="FCD"/>
    <property type="match status" value="1"/>
</dbReference>
<name>A0AAP4C6H5_9MICC</name>
<proteinExistence type="predicted"/>
<dbReference type="GO" id="GO:0003700">
    <property type="term" value="F:DNA-binding transcription factor activity"/>
    <property type="evidence" value="ECO:0007669"/>
    <property type="project" value="InterPro"/>
</dbReference>
<dbReference type="SMART" id="SM00345">
    <property type="entry name" value="HTH_GNTR"/>
    <property type="match status" value="1"/>
</dbReference>
<keyword evidence="2" id="KW-0238">DNA-binding</keyword>
<dbReference type="PANTHER" id="PTHR43537:SF5">
    <property type="entry name" value="UXU OPERON TRANSCRIPTIONAL REGULATOR"/>
    <property type="match status" value="1"/>
</dbReference>
<dbReference type="AlphaFoldDB" id="A0AAP4C6H5"/>
<dbReference type="SMART" id="SM00895">
    <property type="entry name" value="FCD"/>
    <property type="match status" value="1"/>
</dbReference>
<dbReference type="InterPro" id="IPR008920">
    <property type="entry name" value="TF_FadR/GntR_C"/>
</dbReference>
<feature type="domain" description="HTH gntR-type" evidence="4">
    <location>
        <begin position="14"/>
        <end position="81"/>
    </location>
</feature>
<gene>
    <name evidence="5" type="ORF">QP116_02880</name>
</gene>
<evidence type="ECO:0000256" key="2">
    <source>
        <dbReference type="ARBA" id="ARBA00023125"/>
    </source>
</evidence>
<dbReference type="Gene3D" id="1.10.10.10">
    <property type="entry name" value="Winged helix-like DNA-binding domain superfamily/Winged helix DNA-binding domain"/>
    <property type="match status" value="1"/>
</dbReference>
<dbReference type="SUPFAM" id="SSF48008">
    <property type="entry name" value="GntR ligand-binding domain-like"/>
    <property type="match status" value="1"/>
</dbReference>
<dbReference type="InterPro" id="IPR000524">
    <property type="entry name" value="Tscrpt_reg_HTH_GntR"/>
</dbReference>
<dbReference type="InterPro" id="IPR036388">
    <property type="entry name" value="WH-like_DNA-bd_sf"/>
</dbReference>
<dbReference type="CDD" id="cd07377">
    <property type="entry name" value="WHTH_GntR"/>
    <property type="match status" value="1"/>
</dbReference>
<dbReference type="Pfam" id="PF00392">
    <property type="entry name" value="GntR"/>
    <property type="match status" value="1"/>
</dbReference>
<keyword evidence="3" id="KW-0804">Transcription</keyword>
<dbReference type="RefSeq" id="WP_285332628.1">
    <property type="nucleotide sequence ID" value="NZ_JASODW010000002.1"/>
</dbReference>
<evidence type="ECO:0000256" key="1">
    <source>
        <dbReference type="ARBA" id="ARBA00023015"/>
    </source>
</evidence>
<sequence length="230" mass="25611">MTSARKPKRRPRTTSKSQAAYDAVRERILDRTYEPGYRLVLQTIADELNCSVVPVREAIRRLEAEGLIEFTRNKGATVAEVDTELYLNTMQTLAVLEGTATALAAEHISADDVQAARNLNEQMRALLADFDPAEFTRLNTELHAVLYSDCPNTHLLDLVHRGWTRMDAIRVSSFDSIPARAHESVAEHAELIEAIAAKKPATHIEALARAHRMHTLNAYLEAMGRPASSL</sequence>
<keyword evidence="1" id="KW-0805">Transcription regulation</keyword>
<organism evidence="5 6">
    <name type="scientific">Pseudoglutamicibacter cumminsii</name>
    <dbReference type="NCBI Taxonomy" id="156979"/>
    <lineage>
        <taxon>Bacteria</taxon>
        <taxon>Bacillati</taxon>
        <taxon>Actinomycetota</taxon>
        <taxon>Actinomycetes</taxon>
        <taxon>Micrococcales</taxon>
        <taxon>Micrococcaceae</taxon>
        <taxon>Pseudoglutamicibacter</taxon>
    </lineage>
</organism>
<dbReference type="EMBL" id="JASODW010000002">
    <property type="protein sequence ID" value="MDK6274697.1"/>
    <property type="molecule type" value="Genomic_DNA"/>
</dbReference>
<dbReference type="Proteomes" id="UP001240483">
    <property type="component" value="Unassembled WGS sequence"/>
</dbReference>
<comment type="caution">
    <text evidence="5">The sequence shown here is derived from an EMBL/GenBank/DDBJ whole genome shotgun (WGS) entry which is preliminary data.</text>
</comment>
<evidence type="ECO:0000256" key="3">
    <source>
        <dbReference type="ARBA" id="ARBA00023163"/>
    </source>
</evidence>
<dbReference type="Gene3D" id="1.20.120.530">
    <property type="entry name" value="GntR ligand-binding domain-like"/>
    <property type="match status" value="1"/>
</dbReference>